<dbReference type="InterPro" id="IPR050283">
    <property type="entry name" value="E-box_TF_Regulators"/>
</dbReference>
<dbReference type="AlphaFoldDB" id="A0A813XMH3"/>
<sequence length="191" mass="22550">MLNQTESLYYQKREENFYYFYEKNGCAEVPKNRGGRKQVKPGTTKRNARERNRVKYINNCFEVLREHIPYELIVDDNNKTNGNQRKLSKVETLKYASLYIRQLTELLEQSNENQNLQNFYQDDNNCIKRFKKEYTNDPYSFTSTNYNILNNLNNNNDCGYNQFTPSGSSLSSNEYVYSPTSSSSSSSYSFY</sequence>
<dbReference type="OrthoDB" id="5976910at2759"/>
<keyword evidence="3" id="KW-1185">Reference proteome</keyword>
<protein>
    <recommendedName>
        <fullName evidence="1">BHLH domain-containing protein</fullName>
    </recommendedName>
</protein>
<evidence type="ECO:0000313" key="2">
    <source>
        <dbReference type="EMBL" id="CAF0870267.1"/>
    </source>
</evidence>
<name>A0A813XMH3_9BILA</name>
<dbReference type="InterPro" id="IPR011598">
    <property type="entry name" value="bHLH_dom"/>
</dbReference>
<evidence type="ECO:0000313" key="3">
    <source>
        <dbReference type="Proteomes" id="UP000663879"/>
    </source>
</evidence>
<organism evidence="2 3">
    <name type="scientific">Brachionus calyciflorus</name>
    <dbReference type="NCBI Taxonomy" id="104777"/>
    <lineage>
        <taxon>Eukaryota</taxon>
        <taxon>Metazoa</taxon>
        <taxon>Spiralia</taxon>
        <taxon>Gnathifera</taxon>
        <taxon>Rotifera</taxon>
        <taxon>Eurotatoria</taxon>
        <taxon>Monogononta</taxon>
        <taxon>Pseudotrocha</taxon>
        <taxon>Ploima</taxon>
        <taxon>Brachionidae</taxon>
        <taxon>Brachionus</taxon>
    </lineage>
</organism>
<dbReference type="GO" id="GO:0046983">
    <property type="term" value="F:protein dimerization activity"/>
    <property type="evidence" value="ECO:0007669"/>
    <property type="project" value="InterPro"/>
</dbReference>
<dbReference type="GO" id="GO:0000977">
    <property type="term" value="F:RNA polymerase II transcription regulatory region sequence-specific DNA binding"/>
    <property type="evidence" value="ECO:0007669"/>
    <property type="project" value="TreeGrafter"/>
</dbReference>
<proteinExistence type="predicted"/>
<dbReference type="EMBL" id="CAJNOC010001505">
    <property type="protein sequence ID" value="CAF0870267.1"/>
    <property type="molecule type" value="Genomic_DNA"/>
</dbReference>
<gene>
    <name evidence="2" type="ORF">OXX778_LOCUS9896</name>
</gene>
<dbReference type="PROSITE" id="PS50888">
    <property type="entry name" value="BHLH"/>
    <property type="match status" value="1"/>
</dbReference>
<dbReference type="PANTHER" id="PTHR23349">
    <property type="entry name" value="BASIC HELIX-LOOP-HELIX TRANSCRIPTION FACTOR, TWIST"/>
    <property type="match status" value="1"/>
</dbReference>
<dbReference type="Pfam" id="PF00010">
    <property type="entry name" value="HLH"/>
    <property type="match status" value="1"/>
</dbReference>
<accession>A0A813XMH3</accession>
<dbReference type="GO" id="GO:0000981">
    <property type="term" value="F:DNA-binding transcription factor activity, RNA polymerase II-specific"/>
    <property type="evidence" value="ECO:0007669"/>
    <property type="project" value="TreeGrafter"/>
</dbReference>
<dbReference type="Gene3D" id="4.10.280.10">
    <property type="entry name" value="Helix-loop-helix DNA-binding domain"/>
    <property type="match status" value="1"/>
</dbReference>
<comment type="caution">
    <text evidence="2">The sequence shown here is derived from an EMBL/GenBank/DDBJ whole genome shotgun (WGS) entry which is preliminary data.</text>
</comment>
<evidence type="ECO:0000259" key="1">
    <source>
        <dbReference type="PROSITE" id="PS50888"/>
    </source>
</evidence>
<reference evidence="2" key="1">
    <citation type="submission" date="2021-02" db="EMBL/GenBank/DDBJ databases">
        <authorList>
            <person name="Nowell W R."/>
        </authorList>
    </citation>
    <scope>NUCLEOTIDE SEQUENCE</scope>
    <source>
        <strain evidence="2">Ploen Becks lab</strain>
    </source>
</reference>
<dbReference type="GO" id="GO:0032502">
    <property type="term" value="P:developmental process"/>
    <property type="evidence" value="ECO:0007669"/>
    <property type="project" value="TreeGrafter"/>
</dbReference>
<dbReference type="Proteomes" id="UP000663879">
    <property type="component" value="Unassembled WGS sequence"/>
</dbReference>
<dbReference type="PANTHER" id="PTHR23349:SF111">
    <property type="entry name" value="BHLH DOMAIN-CONTAINING PROTEIN"/>
    <property type="match status" value="1"/>
</dbReference>
<feature type="domain" description="BHLH" evidence="1">
    <location>
        <begin position="41"/>
        <end position="103"/>
    </location>
</feature>
<dbReference type="InterPro" id="IPR036638">
    <property type="entry name" value="HLH_DNA-bd_sf"/>
</dbReference>
<dbReference type="SUPFAM" id="SSF47459">
    <property type="entry name" value="HLH, helix-loop-helix DNA-binding domain"/>
    <property type="match status" value="1"/>
</dbReference>
<dbReference type="SMART" id="SM00353">
    <property type="entry name" value="HLH"/>
    <property type="match status" value="1"/>
</dbReference>